<proteinExistence type="predicted"/>
<dbReference type="PANTHER" id="PTHR34610">
    <property type="entry name" value="SSL7007 PROTEIN"/>
    <property type="match status" value="1"/>
</dbReference>
<dbReference type="InterPro" id="IPR029060">
    <property type="entry name" value="PIN-like_dom_sf"/>
</dbReference>
<evidence type="ECO:0000313" key="2">
    <source>
        <dbReference type="EMBL" id="PIS39441.1"/>
    </source>
</evidence>
<dbReference type="PANTHER" id="PTHR34610:SF3">
    <property type="entry name" value="SSL7007 PROTEIN"/>
    <property type="match status" value="1"/>
</dbReference>
<organism evidence="2 3">
    <name type="scientific">Candidatus Nealsonbacteria bacterium CG08_land_8_20_14_0_20_38_20</name>
    <dbReference type="NCBI Taxonomy" id="1974705"/>
    <lineage>
        <taxon>Bacteria</taxon>
        <taxon>Candidatus Nealsoniibacteriota</taxon>
    </lineage>
</organism>
<reference evidence="3" key="1">
    <citation type="submission" date="2017-09" db="EMBL/GenBank/DDBJ databases">
        <title>Depth-based differentiation of microbial function through sediment-hosted aquifers and enrichment of novel symbionts in the deep terrestrial subsurface.</title>
        <authorList>
            <person name="Probst A.J."/>
            <person name="Ladd B."/>
            <person name="Jarett J.K."/>
            <person name="Geller-Mcgrath D.E."/>
            <person name="Sieber C.M.K."/>
            <person name="Emerson J.B."/>
            <person name="Anantharaman K."/>
            <person name="Thomas B.C."/>
            <person name="Malmstrom R."/>
            <person name="Stieglmeier M."/>
            <person name="Klingl A."/>
            <person name="Woyke T."/>
            <person name="Ryan C.M."/>
            <person name="Banfield J.F."/>
        </authorList>
    </citation>
    <scope>NUCLEOTIDE SEQUENCE [LARGE SCALE GENOMIC DNA]</scope>
</reference>
<dbReference type="EMBL" id="PEYD01000038">
    <property type="protein sequence ID" value="PIS39441.1"/>
    <property type="molecule type" value="Genomic_DNA"/>
</dbReference>
<evidence type="ECO:0000259" key="1">
    <source>
        <dbReference type="SMART" id="SM00670"/>
    </source>
</evidence>
<gene>
    <name evidence="2" type="ORF">COT33_01965</name>
</gene>
<dbReference type="Pfam" id="PF13470">
    <property type="entry name" value="PIN_3"/>
    <property type="match status" value="1"/>
</dbReference>
<sequence length="145" mass="16752">MPKKYKLFIDSSALISGLNSPTGGAGIILSGYFNGDFFVYISEQVIEEVQRNIQLKFPLLRERFLNFLLSRPAIIKQPSLKEIRSAYKLILTEDAPILAAAIRVKPDFLITWDKKHFLKKEVVSNTSFIICTPKEFIQKYWEYQC</sequence>
<dbReference type="AlphaFoldDB" id="A0A2H0YLR3"/>
<accession>A0A2H0YLR3</accession>
<dbReference type="InterPro" id="IPR002850">
    <property type="entry name" value="PIN_toxin-like"/>
</dbReference>
<evidence type="ECO:0000313" key="3">
    <source>
        <dbReference type="Proteomes" id="UP000230088"/>
    </source>
</evidence>
<comment type="caution">
    <text evidence="2">The sequence shown here is derived from an EMBL/GenBank/DDBJ whole genome shotgun (WGS) entry which is preliminary data.</text>
</comment>
<protein>
    <recommendedName>
        <fullName evidence="1">PIN domain-containing protein</fullName>
    </recommendedName>
</protein>
<dbReference type="SUPFAM" id="SSF88723">
    <property type="entry name" value="PIN domain-like"/>
    <property type="match status" value="1"/>
</dbReference>
<feature type="domain" description="PIN" evidence="1">
    <location>
        <begin position="5"/>
        <end position="118"/>
    </location>
</feature>
<dbReference type="SMART" id="SM00670">
    <property type="entry name" value="PINc"/>
    <property type="match status" value="1"/>
</dbReference>
<dbReference type="InterPro" id="IPR002716">
    <property type="entry name" value="PIN_dom"/>
</dbReference>
<name>A0A2H0YLR3_9BACT</name>
<dbReference type="Proteomes" id="UP000230088">
    <property type="component" value="Unassembled WGS sequence"/>
</dbReference>